<evidence type="ECO:0000313" key="5">
    <source>
        <dbReference type="WBParaSite" id="PgR114_g004_t04"/>
    </source>
</evidence>
<dbReference type="Proteomes" id="UP000887569">
    <property type="component" value="Unplaced"/>
</dbReference>
<feature type="transmembrane region" description="Helical" evidence="2">
    <location>
        <begin position="170"/>
        <end position="194"/>
    </location>
</feature>
<feature type="region of interest" description="Disordered" evidence="1">
    <location>
        <begin position="645"/>
        <end position="841"/>
    </location>
</feature>
<organism evidence="4 5">
    <name type="scientific">Parascaris univalens</name>
    <name type="common">Nematode worm</name>
    <dbReference type="NCBI Taxonomy" id="6257"/>
    <lineage>
        <taxon>Eukaryota</taxon>
        <taxon>Metazoa</taxon>
        <taxon>Ecdysozoa</taxon>
        <taxon>Nematoda</taxon>
        <taxon>Chromadorea</taxon>
        <taxon>Rhabditida</taxon>
        <taxon>Spirurina</taxon>
        <taxon>Ascaridomorpha</taxon>
        <taxon>Ascaridoidea</taxon>
        <taxon>Ascarididae</taxon>
        <taxon>Parascaris</taxon>
    </lineage>
</organism>
<keyword evidence="2" id="KW-0812">Transmembrane</keyword>
<sequence length="1061" mass="113609">MDEASMHGHHKHAKVQELHVHAIENGMSRPGTDYGSNRYPIFSPIKVEPNAYSNYRRRYYEDYDTLTKPPDREVLSYKGSRSMPQARYQFADPRYQNFSAAVHASYENIARFEGPPSYASSDHSTFARGGAKAKSMRYLTHRNPRSRKIRDSNTNYDEAKENRGRKKKTLWIICCLLIILLILAAIAVIVYFTVFASNGKSDSAQLPRRLKITFSFPIGYDSRNKATDGFASQGIFTVIQGVILRFNDASTMFALQPYAGSDSVSVVETSDLAEALRVLDRLFEGQYSTTVNPNLTAALHEYNSIAQKDVAFMHSLVVFAPEAANYDSVVSFENDAFTATRELNKAVTNTATDNTSVVMICDGMVIQTIQTNSPLVKVVNDTDKDSVTVLTLVMEALKPQVVHRTTAISSSTTPSTSSLSVSFITSSIPITSAVESTTPDTPTTANNSQSVTFTFNIAHYNASLRSRRSISKESFEVIEGIVRSYINRNVRFTLQPYAGGGNIPAIECANVDEALLKLENISRLDVSNENPNMTSAILKYCNETSTHTIDEHYSYVAFTPEEADYANIDEFMRDMRFASMSLEDLAEKQRNHSATVVIAANAEAAVYFHNVSDAKVVGTVGTTIEEIIGNISSALGSVVPTTSTVPSASAPIISNDNSSSTDSDISANASSTAPLYSTSTSYSSTSTVSTAPVDAGSSPPTLKTTASTTPSETTSTTASVASSDTPSSTNPTAVGTAASSSTPYTMSSSGSSTSYPLSSTTSTAPSDAGSSSTIAGTAILTTPSETTSTTAPIAGLDTPSSTNLTAPVARTSTAPSHTSTIQSSTSSITPSATTSTTANSSSYYPCSGDFIFVADASESVDTGEHRTGQYKAIMSITSRWTLDNSFRIRVSAASVGADFIDGEMLVEPFYSNHTDVNNAVIRAAANLPGPKIAPVRVAEMLRRQYCEKTSGTPLQESKRTIFIIFSGWTGAVGAVNVTQKSSWLGCSMATSETIFMAGVQSGSSDLASLGVPSSSLYYKVNDFSEKSVEELSTKIASEVCGVRGTDTSSGKTSTVSHTRNA</sequence>
<name>A0A915CC89_PARUN</name>
<proteinExistence type="predicted"/>
<reference evidence="5" key="1">
    <citation type="submission" date="2022-11" db="UniProtKB">
        <authorList>
            <consortium name="WormBaseParasite"/>
        </authorList>
    </citation>
    <scope>IDENTIFICATION</scope>
</reference>
<feature type="compositionally biased region" description="Polar residues" evidence="1">
    <location>
        <begin position="798"/>
        <end position="814"/>
    </location>
</feature>
<evidence type="ECO:0000313" key="4">
    <source>
        <dbReference type="Proteomes" id="UP000887569"/>
    </source>
</evidence>
<feature type="compositionally biased region" description="Low complexity" evidence="1">
    <location>
        <begin position="652"/>
        <end position="729"/>
    </location>
</feature>
<evidence type="ECO:0000259" key="3">
    <source>
        <dbReference type="PROSITE" id="PS50234"/>
    </source>
</evidence>
<keyword evidence="2" id="KW-1133">Transmembrane helix</keyword>
<dbReference type="WBParaSite" id="PgR114_g004_t04">
    <property type="protein sequence ID" value="PgR114_g004_t04"/>
    <property type="gene ID" value="PgR114_g004"/>
</dbReference>
<evidence type="ECO:0000256" key="2">
    <source>
        <dbReference type="SAM" id="Phobius"/>
    </source>
</evidence>
<evidence type="ECO:0000256" key="1">
    <source>
        <dbReference type="SAM" id="MobiDB-lite"/>
    </source>
</evidence>
<dbReference type="InterPro" id="IPR002035">
    <property type="entry name" value="VWF_A"/>
</dbReference>
<keyword evidence="4" id="KW-1185">Reference proteome</keyword>
<dbReference type="PROSITE" id="PS50234">
    <property type="entry name" value="VWFA"/>
    <property type="match status" value="1"/>
</dbReference>
<feature type="compositionally biased region" description="Low complexity" evidence="1">
    <location>
        <begin position="815"/>
        <end position="841"/>
    </location>
</feature>
<feature type="domain" description="VWFA" evidence="3">
    <location>
        <begin position="849"/>
        <end position="1035"/>
    </location>
</feature>
<dbReference type="AlphaFoldDB" id="A0A915CC89"/>
<keyword evidence="2" id="KW-0472">Membrane</keyword>
<feature type="compositionally biased region" description="Low complexity" evidence="1">
    <location>
        <begin position="736"/>
        <end position="793"/>
    </location>
</feature>
<accession>A0A915CC89</accession>
<protein>
    <submittedName>
        <fullName evidence="5">SEA domain-containing protein</fullName>
    </submittedName>
</protein>